<evidence type="ECO:0000256" key="1">
    <source>
        <dbReference type="SAM" id="MobiDB-lite"/>
    </source>
</evidence>
<dbReference type="Pfam" id="PF13637">
    <property type="entry name" value="Ank_4"/>
    <property type="match status" value="1"/>
</dbReference>
<feature type="domain" description="Ras-associating" evidence="2">
    <location>
        <begin position="781"/>
        <end position="882"/>
    </location>
</feature>
<dbReference type="EnsemblMetazoa" id="CapteT184525">
    <property type="protein sequence ID" value="CapteP184525"/>
    <property type="gene ID" value="CapteG184525"/>
</dbReference>
<dbReference type="SUPFAM" id="SSF48403">
    <property type="entry name" value="Ankyrin repeat"/>
    <property type="match status" value="1"/>
</dbReference>
<dbReference type="FunCoup" id="R7U7G2">
    <property type="interactions" value="12"/>
</dbReference>
<dbReference type="Pfam" id="PF00041">
    <property type="entry name" value="fn3"/>
    <property type="match status" value="1"/>
</dbReference>
<accession>R7U7G2</accession>
<dbReference type="SUPFAM" id="SSF49265">
    <property type="entry name" value="Fibronectin type III"/>
    <property type="match status" value="1"/>
</dbReference>
<organism evidence="4">
    <name type="scientific">Capitella teleta</name>
    <name type="common">Polychaete worm</name>
    <dbReference type="NCBI Taxonomy" id="283909"/>
    <lineage>
        <taxon>Eukaryota</taxon>
        <taxon>Metazoa</taxon>
        <taxon>Spiralia</taxon>
        <taxon>Lophotrochozoa</taxon>
        <taxon>Annelida</taxon>
        <taxon>Polychaeta</taxon>
        <taxon>Sedentaria</taxon>
        <taxon>Scolecida</taxon>
        <taxon>Capitellidae</taxon>
        <taxon>Capitella</taxon>
    </lineage>
</organism>
<dbReference type="EMBL" id="AMQN01009021">
    <property type="status" value="NOT_ANNOTATED_CDS"/>
    <property type="molecule type" value="Genomic_DNA"/>
</dbReference>
<dbReference type="AlphaFoldDB" id="R7U7G2"/>
<feature type="compositionally biased region" description="Polar residues" evidence="1">
    <location>
        <begin position="735"/>
        <end position="746"/>
    </location>
</feature>
<name>R7U7G2_CAPTE</name>
<dbReference type="Proteomes" id="UP000014760">
    <property type="component" value="Unassembled WGS sequence"/>
</dbReference>
<dbReference type="Gene3D" id="3.10.20.90">
    <property type="entry name" value="Phosphatidylinositol 3-kinase Catalytic Subunit, Chain A, domain 1"/>
    <property type="match status" value="1"/>
</dbReference>
<dbReference type="Gene3D" id="1.25.40.20">
    <property type="entry name" value="Ankyrin repeat-containing domain"/>
    <property type="match status" value="1"/>
</dbReference>
<dbReference type="GO" id="GO:0007165">
    <property type="term" value="P:signal transduction"/>
    <property type="evidence" value="ECO:0007669"/>
    <property type="project" value="InterPro"/>
</dbReference>
<evidence type="ECO:0000313" key="6">
    <source>
        <dbReference type="Proteomes" id="UP000014760"/>
    </source>
</evidence>
<evidence type="ECO:0000259" key="3">
    <source>
        <dbReference type="PROSITE" id="PS50853"/>
    </source>
</evidence>
<reference evidence="5" key="3">
    <citation type="submission" date="2015-06" db="UniProtKB">
        <authorList>
            <consortium name="EnsemblMetazoa"/>
        </authorList>
    </citation>
    <scope>IDENTIFICATION</scope>
</reference>
<keyword evidence="6" id="KW-1185">Reference proteome</keyword>
<dbReference type="SMART" id="SM00060">
    <property type="entry name" value="FN3"/>
    <property type="match status" value="1"/>
</dbReference>
<dbReference type="Gene3D" id="2.60.40.10">
    <property type="entry name" value="Immunoglobulins"/>
    <property type="match status" value="1"/>
</dbReference>
<reference evidence="6" key="1">
    <citation type="submission" date="2012-12" db="EMBL/GenBank/DDBJ databases">
        <authorList>
            <person name="Hellsten U."/>
            <person name="Grimwood J."/>
            <person name="Chapman J.A."/>
            <person name="Shapiro H."/>
            <person name="Aerts A."/>
            <person name="Otillar R.P."/>
            <person name="Terry A.Y."/>
            <person name="Boore J.L."/>
            <person name="Simakov O."/>
            <person name="Marletaz F."/>
            <person name="Cho S.-J."/>
            <person name="Edsinger-Gonzales E."/>
            <person name="Havlak P."/>
            <person name="Kuo D.-H."/>
            <person name="Larsson T."/>
            <person name="Lv J."/>
            <person name="Arendt D."/>
            <person name="Savage R."/>
            <person name="Osoegawa K."/>
            <person name="de Jong P."/>
            <person name="Lindberg D.R."/>
            <person name="Seaver E.C."/>
            <person name="Weisblat D.A."/>
            <person name="Putnam N.H."/>
            <person name="Grigoriev I.V."/>
            <person name="Rokhsar D.S."/>
        </authorList>
    </citation>
    <scope>NUCLEOTIDE SEQUENCE</scope>
    <source>
        <strain evidence="6">I ESC-2004</strain>
    </source>
</reference>
<proteinExistence type="predicted"/>
<dbReference type="InterPro" id="IPR013783">
    <property type="entry name" value="Ig-like_fold"/>
</dbReference>
<reference evidence="4 6" key="2">
    <citation type="journal article" date="2013" name="Nature">
        <title>Insights into bilaterian evolution from three spiralian genomes.</title>
        <authorList>
            <person name="Simakov O."/>
            <person name="Marletaz F."/>
            <person name="Cho S.J."/>
            <person name="Edsinger-Gonzales E."/>
            <person name="Havlak P."/>
            <person name="Hellsten U."/>
            <person name="Kuo D.H."/>
            <person name="Larsson T."/>
            <person name="Lv J."/>
            <person name="Arendt D."/>
            <person name="Savage R."/>
            <person name="Osoegawa K."/>
            <person name="de Jong P."/>
            <person name="Grimwood J."/>
            <person name="Chapman J.A."/>
            <person name="Shapiro H."/>
            <person name="Aerts A."/>
            <person name="Otillar R.P."/>
            <person name="Terry A.Y."/>
            <person name="Boore J.L."/>
            <person name="Grigoriev I.V."/>
            <person name="Lindberg D.R."/>
            <person name="Seaver E.C."/>
            <person name="Weisblat D.A."/>
            <person name="Putnam N.H."/>
            <person name="Rokhsar D.S."/>
        </authorList>
    </citation>
    <scope>NUCLEOTIDE SEQUENCE</scope>
    <source>
        <strain evidence="4 6">I ESC-2004</strain>
    </source>
</reference>
<feature type="domain" description="Fibronectin type-III" evidence="3">
    <location>
        <begin position="140"/>
        <end position="237"/>
    </location>
</feature>
<dbReference type="PROSITE" id="PS50200">
    <property type="entry name" value="RA"/>
    <property type="match status" value="1"/>
</dbReference>
<dbReference type="OrthoDB" id="2428204at2759"/>
<dbReference type="GO" id="GO:0000132">
    <property type="term" value="P:establishment of mitotic spindle orientation"/>
    <property type="evidence" value="ECO:0007669"/>
    <property type="project" value="TreeGrafter"/>
</dbReference>
<dbReference type="GO" id="GO:0005819">
    <property type="term" value="C:spindle"/>
    <property type="evidence" value="ECO:0007669"/>
    <property type="project" value="TreeGrafter"/>
</dbReference>
<dbReference type="EMBL" id="KB304411">
    <property type="protein sequence ID" value="ELU02071.1"/>
    <property type="molecule type" value="Genomic_DNA"/>
</dbReference>
<dbReference type="InterPro" id="IPR036116">
    <property type="entry name" value="FN3_sf"/>
</dbReference>
<dbReference type="OMA" id="CPPMFAS"/>
<protein>
    <recommendedName>
        <fullName evidence="7">Ankyrin repeat and fibronectin type-III domain-containing protein 1</fullName>
    </recommendedName>
</protein>
<dbReference type="SMART" id="SM00248">
    <property type="entry name" value="ANK"/>
    <property type="match status" value="2"/>
</dbReference>
<feature type="region of interest" description="Disordered" evidence="1">
    <location>
        <begin position="718"/>
        <end position="746"/>
    </location>
</feature>
<dbReference type="InterPro" id="IPR036770">
    <property type="entry name" value="Ankyrin_rpt-contain_sf"/>
</dbReference>
<sequence>MILSFSALFGAVERQDMETARMMLDSNGLDVNRVNDDDLTVLDIAIMSNHVPMAKMLLSHGAKENPQCESILTPLADPFSYLWRPFNAKYSRRVDHPLTLSKHGQTDKQFRAKWLNHMDYRLKLMRRMKSGYDHAQCPEPPTNVQLSVSSSSSLLVHFNEPNHHNGAVVTRYKVEWSCFEDFSVIAGEQVIDDPRCLQYEIPDLVQGNCYYVRVSAWNVKGFGDPCPSCPVSATPSSWREVSGLPPRCEGKLNLLDGVFAGLQEIKTKEGVEKSNQNGVSPMPPRKSTVRKSIKNLFSSAPKFQKTLKRGVYLACLLCSEDRILVTNEDIMPIIEVDESYSSASLNSDFHWLMKISCNWEDVKSLRREIDKSTSAGVMPFRSKLLQACSQLQSVLGVQDLGQLHHSPIRDSDGSVVLIAVNYIKDPKVVTSTHVKWVSLGKVQRRVSSTVEQSESPLAPESLLSAVPELLSYARLSTFSLNRGLYLGYLKLKSSVDLIRIMVPEALPNVLPHIKIRDCPNISKEEWQWFRNLTLNEMRCPPTPAQSDFQSLLTSACSNLLEHLGISEDEGVSHRLYDVEVIELSEDVSFLLLLPPVEGVCSVPGHQEDTPAQRALQCLSLPVQVFEMIHMSTYQREHLHRFCRASCALETDAHLAQQAQREAFSSEEVSVAKQRVDKLNSLQQTLDEAWKGLRWTLDIIAYARDKTLRGGLPLSILFAPPPSPTDSPSISRKEATTSANDVASSTCSDCGYHSDISSLDSQRDGAAEEAAPEEIWFRACRQPGILRVYAAYETGLARGTSVKLHVTPKTTSREVVNLVVQQLNKAVLCRGLQAPVYGVDELRDFCLVAVIGARERVLRDEYQPLQLQNPWTKGRLYVRLQANLLAAIEHGHVTTV</sequence>
<gene>
    <name evidence="4" type="ORF">CAPTEDRAFT_184525</name>
</gene>
<dbReference type="HOGENOM" id="CLU_010667_0_0_1"/>
<dbReference type="CDD" id="cd00063">
    <property type="entry name" value="FN3"/>
    <property type="match status" value="1"/>
</dbReference>
<dbReference type="SMART" id="SM00314">
    <property type="entry name" value="RA"/>
    <property type="match status" value="1"/>
</dbReference>
<dbReference type="InterPro" id="IPR003961">
    <property type="entry name" value="FN3_dom"/>
</dbReference>
<dbReference type="CDD" id="cd17117">
    <property type="entry name" value="RA_ANKFN1_like"/>
    <property type="match status" value="1"/>
</dbReference>
<evidence type="ECO:0000259" key="2">
    <source>
        <dbReference type="PROSITE" id="PS50200"/>
    </source>
</evidence>
<dbReference type="InterPro" id="IPR002110">
    <property type="entry name" value="Ankyrin_rpt"/>
</dbReference>
<dbReference type="GO" id="GO:0061172">
    <property type="term" value="P:regulation of establishment of bipolar cell polarity"/>
    <property type="evidence" value="ECO:0007669"/>
    <property type="project" value="TreeGrafter"/>
</dbReference>
<dbReference type="InterPro" id="IPR039269">
    <property type="entry name" value="ANKFN1"/>
</dbReference>
<dbReference type="PANTHER" id="PTHR21437">
    <property type="entry name" value="WIDE AWAKE"/>
    <property type="match status" value="1"/>
</dbReference>
<dbReference type="STRING" id="283909.R7U7G2"/>
<evidence type="ECO:0000313" key="4">
    <source>
        <dbReference type="EMBL" id="ELU02071.1"/>
    </source>
</evidence>
<dbReference type="InterPro" id="IPR000159">
    <property type="entry name" value="RA_dom"/>
</dbReference>
<dbReference type="PANTHER" id="PTHR21437:SF1">
    <property type="entry name" value="WIDE AWAKE"/>
    <property type="match status" value="1"/>
</dbReference>
<dbReference type="PROSITE" id="PS50853">
    <property type="entry name" value="FN3"/>
    <property type="match status" value="1"/>
</dbReference>
<evidence type="ECO:0008006" key="7">
    <source>
        <dbReference type="Google" id="ProtNLM"/>
    </source>
</evidence>
<evidence type="ECO:0000313" key="5">
    <source>
        <dbReference type="EnsemblMetazoa" id="CapteP184525"/>
    </source>
</evidence>